<organism evidence="1">
    <name type="scientific">marine sediment metagenome</name>
    <dbReference type="NCBI Taxonomy" id="412755"/>
    <lineage>
        <taxon>unclassified sequences</taxon>
        <taxon>metagenomes</taxon>
        <taxon>ecological metagenomes</taxon>
    </lineage>
</organism>
<gene>
    <name evidence="1" type="ORF">LCGC14_2254210</name>
</gene>
<sequence>TGDPLFYQLCAEEVELHNAKNKDYRSKSDPLANFDRVAAWMALYPDMNWATPEGVAIVYAMKQQDAALSLLERGYEGNVETVDTRAQDVHVYWKIVRILHRRRA</sequence>
<dbReference type="AlphaFoldDB" id="A0A0F9FE53"/>
<reference evidence="1" key="1">
    <citation type="journal article" date="2015" name="Nature">
        <title>Complex archaea that bridge the gap between prokaryotes and eukaryotes.</title>
        <authorList>
            <person name="Spang A."/>
            <person name="Saw J.H."/>
            <person name="Jorgensen S.L."/>
            <person name="Zaremba-Niedzwiedzka K."/>
            <person name="Martijn J."/>
            <person name="Lind A.E."/>
            <person name="van Eijk R."/>
            <person name="Schleper C."/>
            <person name="Guy L."/>
            <person name="Ettema T.J."/>
        </authorList>
    </citation>
    <scope>NUCLEOTIDE SEQUENCE</scope>
</reference>
<accession>A0A0F9FE53</accession>
<evidence type="ECO:0000313" key="1">
    <source>
        <dbReference type="EMBL" id="KKL55560.1"/>
    </source>
</evidence>
<name>A0A0F9FE53_9ZZZZ</name>
<proteinExistence type="predicted"/>
<feature type="non-terminal residue" evidence="1">
    <location>
        <position position="1"/>
    </location>
</feature>
<dbReference type="EMBL" id="LAZR01030799">
    <property type="protein sequence ID" value="KKL55560.1"/>
    <property type="molecule type" value="Genomic_DNA"/>
</dbReference>
<protein>
    <submittedName>
        <fullName evidence="1">Uncharacterized protein</fullName>
    </submittedName>
</protein>
<comment type="caution">
    <text evidence="1">The sequence shown here is derived from an EMBL/GenBank/DDBJ whole genome shotgun (WGS) entry which is preliminary data.</text>
</comment>